<sequence>GGPIYYYDVSLNTTLGVPNTATRTPALAINSTNFTGTTQAPTIVDGFVISQGHGHTVAFGCNDIGSATQNRMLIRWSDRHNPFKWLPNASGEAGGDVLRHGSSIMGAIPTKDEIVIFTDTAVYSMRYVRYPEVY</sequence>
<feature type="non-terminal residue" evidence="1">
    <location>
        <position position="134"/>
    </location>
</feature>
<dbReference type="AlphaFoldDB" id="X0XG93"/>
<evidence type="ECO:0000313" key="1">
    <source>
        <dbReference type="EMBL" id="GAG42140.1"/>
    </source>
</evidence>
<comment type="caution">
    <text evidence="1">The sequence shown here is derived from an EMBL/GenBank/DDBJ whole genome shotgun (WGS) entry which is preliminary data.</text>
</comment>
<gene>
    <name evidence="1" type="ORF">S01H1_84363</name>
</gene>
<organism evidence="1">
    <name type="scientific">marine sediment metagenome</name>
    <dbReference type="NCBI Taxonomy" id="412755"/>
    <lineage>
        <taxon>unclassified sequences</taxon>
        <taxon>metagenomes</taxon>
        <taxon>ecological metagenomes</taxon>
    </lineage>
</organism>
<name>X0XG93_9ZZZZ</name>
<dbReference type="EMBL" id="BARS01057575">
    <property type="protein sequence ID" value="GAG42140.1"/>
    <property type="molecule type" value="Genomic_DNA"/>
</dbReference>
<proteinExistence type="predicted"/>
<feature type="non-terminal residue" evidence="1">
    <location>
        <position position="1"/>
    </location>
</feature>
<accession>X0XG93</accession>
<reference evidence="1" key="1">
    <citation type="journal article" date="2014" name="Front. Microbiol.">
        <title>High frequency of phylogenetically diverse reductive dehalogenase-homologous genes in deep subseafloor sedimentary metagenomes.</title>
        <authorList>
            <person name="Kawai M."/>
            <person name="Futagami T."/>
            <person name="Toyoda A."/>
            <person name="Takaki Y."/>
            <person name="Nishi S."/>
            <person name="Hori S."/>
            <person name="Arai W."/>
            <person name="Tsubouchi T."/>
            <person name="Morono Y."/>
            <person name="Uchiyama I."/>
            <person name="Ito T."/>
            <person name="Fujiyama A."/>
            <person name="Inagaki F."/>
            <person name="Takami H."/>
        </authorList>
    </citation>
    <scope>NUCLEOTIDE SEQUENCE</scope>
    <source>
        <strain evidence="1">Expedition CK06-06</strain>
    </source>
</reference>
<protein>
    <submittedName>
        <fullName evidence="1">Uncharacterized protein</fullName>
    </submittedName>
</protein>